<evidence type="ECO:0000313" key="2">
    <source>
        <dbReference type="EMBL" id="XDQ31982.1"/>
    </source>
</evidence>
<dbReference type="RefSeq" id="WP_369166473.1">
    <property type="nucleotide sequence ID" value="NZ_CP163439.1"/>
</dbReference>
<name>A0AB39PNT8_9ACTN</name>
<accession>A0AB39PNT8</accession>
<gene>
    <name evidence="2" type="ORF">AB5J49_00660</name>
</gene>
<feature type="compositionally biased region" description="Polar residues" evidence="1">
    <location>
        <begin position="37"/>
        <end position="48"/>
    </location>
</feature>
<dbReference type="AlphaFoldDB" id="A0AB39PNT8"/>
<evidence type="ECO:0000256" key="1">
    <source>
        <dbReference type="SAM" id="MobiDB-lite"/>
    </source>
</evidence>
<proteinExistence type="predicted"/>
<organism evidence="2">
    <name type="scientific">Streptomyces sp. R28</name>
    <dbReference type="NCBI Taxonomy" id="3238628"/>
    <lineage>
        <taxon>Bacteria</taxon>
        <taxon>Bacillati</taxon>
        <taxon>Actinomycetota</taxon>
        <taxon>Actinomycetes</taxon>
        <taxon>Kitasatosporales</taxon>
        <taxon>Streptomycetaceae</taxon>
        <taxon>Streptomyces</taxon>
    </lineage>
</organism>
<sequence length="48" mass="5097">MNQVRDTAADASVGIPERRAVDKPCRRELGPPGAASAQHSPIPWNSSV</sequence>
<feature type="compositionally biased region" description="Basic and acidic residues" evidence="1">
    <location>
        <begin position="16"/>
        <end position="29"/>
    </location>
</feature>
<reference evidence="2" key="1">
    <citation type="submission" date="2024-07" db="EMBL/GenBank/DDBJ databases">
        <authorList>
            <person name="Yu S.T."/>
        </authorList>
    </citation>
    <scope>NUCLEOTIDE SEQUENCE</scope>
    <source>
        <strain evidence="2">R28</strain>
    </source>
</reference>
<protein>
    <submittedName>
        <fullName evidence="2">Uncharacterized protein</fullName>
    </submittedName>
</protein>
<dbReference type="EMBL" id="CP163439">
    <property type="protein sequence ID" value="XDQ31982.1"/>
    <property type="molecule type" value="Genomic_DNA"/>
</dbReference>
<feature type="region of interest" description="Disordered" evidence="1">
    <location>
        <begin position="1"/>
        <end position="48"/>
    </location>
</feature>